<evidence type="ECO:0000313" key="2">
    <source>
        <dbReference type="Proteomes" id="UP000217177"/>
    </source>
</evidence>
<reference evidence="1 2" key="1">
    <citation type="submission" date="2016-07" db="EMBL/GenBank/DDBJ databases">
        <title>High microdiversification within the ubiquitous acI lineage of Actinobacteria.</title>
        <authorList>
            <person name="Neuenschwander S.M."/>
            <person name="Salcher M."/>
            <person name="Ghai R."/>
            <person name="Pernthaler J."/>
        </authorList>
    </citation>
    <scope>NUCLEOTIDE SEQUENCE [LARGE SCALE GENOMIC DNA]</scope>
    <source>
        <strain evidence="1">MMS-IA-79</strain>
    </source>
</reference>
<gene>
    <name evidence="1" type="ORF">A1sIA79_06320</name>
</gene>
<name>A0ABM6MFZ0_9ACTN</name>
<keyword evidence="2" id="KW-1185">Reference proteome</keyword>
<proteinExistence type="predicted"/>
<sequence length="144" mass="16000">MISVIFSTELQATEKVSSPPKTKCFIDVGDAHISSTILERQGRLAVKVNAISRCNVLQENVVLTVKIYKVGIGPPHLMVEKSTQGLSSKSRGLIVKNQFTYIFCKNQTKSKYYGLAYSKALINGKQYQTPPVWSENTIELRCGT</sequence>
<dbReference type="EMBL" id="CP016774">
    <property type="protein sequence ID" value="ASY17798.1"/>
    <property type="molecule type" value="Genomic_DNA"/>
</dbReference>
<accession>A0ABM6MFZ0</accession>
<dbReference type="Proteomes" id="UP000217177">
    <property type="component" value="Chromosome"/>
</dbReference>
<evidence type="ECO:0000313" key="1">
    <source>
        <dbReference type="EMBL" id="ASY17798.1"/>
    </source>
</evidence>
<protein>
    <submittedName>
        <fullName evidence="1">Uncharacterized protein</fullName>
    </submittedName>
</protein>
<organism evidence="1 2">
    <name type="scientific">Candidatus Planktophila versatilis</name>
    <dbReference type="NCBI Taxonomy" id="1884905"/>
    <lineage>
        <taxon>Bacteria</taxon>
        <taxon>Bacillati</taxon>
        <taxon>Actinomycetota</taxon>
        <taxon>Actinomycetes</taxon>
        <taxon>Candidatus Nanopelagicales</taxon>
        <taxon>Candidatus Nanopelagicaceae</taxon>
        <taxon>Candidatus Planktophila</taxon>
    </lineage>
</organism>